<feature type="compositionally biased region" description="Pro residues" evidence="1">
    <location>
        <begin position="134"/>
        <end position="143"/>
    </location>
</feature>
<evidence type="ECO:0000313" key="3">
    <source>
        <dbReference type="Proteomes" id="UP000247099"/>
    </source>
</evidence>
<dbReference type="Pfam" id="PF16258">
    <property type="entry name" value="DUF4912"/>
    <property type="match status" value="1"/>
</dbReference>
<dbReference type="InParanoid" id="A0A317ZKZ1"/>
<feature type="region of interest" description="Disordered" evidence="1">
    <location>
        <begin position="191"/>
        <end position="226"/>
    </location>
</feature>
<dbReference type="AlphaFoldDB" id="A0A317ZKZ1"/>
<proteinExistence type="predicted"/>
<organism evidence="2 3">
    <name type="scientific">Coraliomargarita sinensis</name>
    <dbReference type="NCBI Taxonomy" id="2174842"/>
    <lineage>
        <taxon>Bacteria</taxon>
        <taxon>Pseudomonadati</taxon>
        <taxon>Verrucomicrobiota</taxon>
        <taxon>Opitutia</taxon>
        <taxon>Puniceicoccales</taxon>
        <taxon>Coraliomargaritaceae</taxon>
        <taxon>Coraliomargarita</taxon>
    </lineage>
</organism>
<sequence length="424" mass="45912">MSDNRANFAKLQEKIEKSKAPAIDFGIQLLPVSHNEFQARWSLNKEMLDAGLKVASHDEGDTHLVLRAYSLPAASDSSHFSSVWHDYRIDSTDNSGYFTLPAPAPKINAALGLINRSGRFSPLVRGEAVALPAAPSPEPPKPAAPEAKAEDSAAHEDKAAADFPTDQNALHSVVLNEREIAERLEHITGLPESFKSRNPAITKSRQSNEQNGPGHSTGVASTPPETTWLDEVETLKTVRHNMAINPEPNFSDSRQDTPPAEASSQEQPKPRTGGASEQLASQWEDIWSGNAPVQVRAEYVLTGKIASGMKLMMGNEILQPAPGGFIVWKRTLESFNQIWPLLNAALTSPSVAAGPSLEFFKDVHPSERLLELHAALEIEGKITDPAYASLLPTDLQLDADGTFKLRRMLPDGAVILPGLSLIAG</sequence>
<dbReference type="InterPro" id="IPR032585">
    <property type="entry name" value="DUF4912"/>
</dbReference>
<evidence type="ECO:0000256" key="1">
    <source>
        <dbReference type="SAM" id="MobiDB-lite"/>
    </source>
</evidence>
<comment type="caution">
    <text evidence="2">The sequence shown here is derived from an EMBL/GenBank/DDBJ whole genome shotgun (WGS) entry which is preliminary data.</text>
</comment>
<dbReference type="EMBL" id="QHJQ01000003">
    <property type="protein sequence ID" value="PXA04489.1"/>
    <property type="molecule type" value="Genomic_DNA"/>
</dbReference>
<feature type="compositionally biased region" description="Polar residues" evidence="1">
    <location>
        <begin position="199"/>
        <end position="225"/>
    </location>
</feature>
<evidence type="ECO:0000313" key="2">
    <source>
        <dbReference type="EMBL" id="PXA04489.1"/>
    </source>
</evidence>
<dbReference type="Proteomes" id="UP000247099">
    <property type="component" value="Unassembled WGS sequence"/>
</dbReference>
<dbReference type="RefSeq" id="WP_110130298.1">
    <property type="nucleotide sequence ID" value="NZ_QHJQ01000003.1"/>
</dbReference>
<gene>
    <name evidence="2" type="ORF">DDZ13_04755</name>
</gene>
<protein>
    <submittedName>
        <fullName evidence="2">Uncharacterized protein</fullName>
    </submittedName>
</protein>
<feature type="region of interest" description="Disordered" evidence="1">
    <location>
        <begin position="244"/>
        <end position="278"/>
    </location>
</feature>
<feature type="compositionally biased region" description="Basic and acidic residues" evidence="1">
    <location>
        <begin position="147"/>
        <end position="160"/>
    </location>
</feature>
<accession>A0A317ZKZ1</accession>
<name>A0A317ZKZ1_9BACT</name>
<keyword evidence="3" id="KW-1185">Reference proteome</keyword>
<feature type="region of interest" description="Disordered" evidence="1">
    <location>
        <begin position="131"/>
        <end position="166"/>
    </location>
</feature>
<reference evidence="2 3" key="1">
    <citation type="submission" date="2018-05" db="EMBL/GenBank/DDBJ databases">
        <title>Coraliomargarita sinensis sp. nov., isolated from a marine solar saltern.</title>
        <authorList>
            <person name="Zhou L.Y."/>
        </authorList>
    </citation>
    <scope>NUCLEOTIDE SEQUENCE [LARGE SCALE GENOMIC DNA]</scope>
    <source>
        <strain evidence="2 3">WN38</strain>
    </source>
</reference>